<accession>A0A919LD21</accession>
<sequence>MSALLSFGMIDNALRKLGATRGRHPADYGATWIDHLAWGADSAFIAARLLFSGQYVGAAAVLRSQFERWTENAAYNAKITHVPGESTASFTARAWEKCHDSFPSADRNKTHPSFHLSPDIDSLDFWEDERTIGESKGPSVTIGKDYQVYPEESMTLLSEFLHGRGPFADVFRWEASELLSGEPARLTECTQWLTDVLTLNLRQIRLCLATLAEERGDPNLARFLFALPERTYGGWEPPAPQSLFPLMPQTGLSDEILNGYRQATHDYDQVMLGRRPAGRLFRDDEMVRLLFYERRARAAKWAKSALNEEKALRGDEFNLDGLTNRDVERVMCAEMAGLASVWLGDTPHGNAAAMCSSALRSAHWLWLEDDDRSMALLRVALEQCARLKVWTNKPEKAQQLEESSSSTPKDWLNAAGWKRLSSLNRALGEFAHAHARIRLGGAREILTKIQPDGDSVNAIRTARGHALDGITSFIMAESSSALSKVSVTMQEEFQRITNEFFPDPGGIQSELEGLLDRAMLLKNAPMGDYTFHGPARDAAAQDSN</sequence>
<name>A0A919LD21_9ACTN</name>
<keyword evidence="2" id="KW-1185">Reference proteome</keyword>
<gene>
    <name evidence="1" type="ORF">Sxan_77420</name>
</gene>
<dbReference type="RefSeq" id="WP_157853301.1">
    <property type="nucleotide sequence ID" value="NZ_BNEE01000011.1"/>
</dbReference>
<dbReference type="AlphaFoldDB" id="A0A919LD21"/>
<dbReference type="EMBL" id="BNEE01000011">
    <property type="protein sequence ID" value="GHI90378.1"/>
    <property type="molecule type" value="Genomic_DNA"/>
</dbReference>
<reference evidence="1" key="1">
    <citation type="submission" date="2020-09" db="EMBL/GenBank/DDBJ databases">
        <title>Whole genome shotgun sequence of Streptomyces xanthophaeus NBRC 12829.</title>
        <authorList>
            <person name="Komaki H."/>
            <person name="Tamura T."/>
        </authorList>
    </citation>
    <scope>NUCLEOTIDE SEQUENCE</scope>
    <source>
        <strain evidence="1">NBRC 12829</strain>
    </source>
</reference>
<evidence type="ECO:0000313" key="2">
    <source>
        <dbReference type="Proteomes" id="UP000600026"/>
    </source>
</evidence>
<organism evidence="1 2">
    <name type="scientific">Streptomyces xanthophaeus</name>
    <dbReference type="NCBI Taxonomy" id="67385"/>
    <lineage>
        <taxon>Bacteria</taxon>
        <taxon>Bacillati</taxon>
        <taxon>Actinomycetota</taxon>
        <taxon>Actinomycetes</taxon>
        <taxon>Kitasatosporales</taxon>
        <taxon>Streptomycetaceae</taxon>
        <taxon>Streptomyces</taxon>
    </lineage>
</organism>
<dbReference type="OrthoDB" id="4472709at2"/>
<dbReference type="Proteomes" id="UP000600026">
    <property type="component" value="Unassembled WGS sequence"/>
</dbReference>
<evidence type="ECO:0000313" key="1">
    <source>
        <dbReference type="EMBL" id="GHI90378.1"/>
    </source>
</evidence>
<protein>
    <submittedName>
        <fullName evidence="1">Uncharacterized protein</fullName>
    </submittedName>
</protein>
<comment type="caution">
    <text evidence="1">The sequence shown here is derived from an EMBL/GenBank/DDBJ whole genome shotgun (WGS) entry which is preliminary data.</text>
</comment>
<proteinExistence type="predicted"/>